<keyword evidence="9" id="KW-1185">Reference proteome</keyword>
<evidence type="ECO:0000313" key="8">
    <source>
        <dbReference type="EMBL" id="KAK6180931.1"/>
    </source>
</evidence>
<dbReference type="InterPro" id="IPR000340">
    <property type="entry name" value="Dual-sp_phosphatase_cat-dom"/>
</dbReference>
<evidence type="ECO:0000259" key="7">
    <source>
        <dbReference type="PROSITE" id="PS50206"/>
    </source>
</evidence>
<dbReference type="Proteomes" id="UP001347796">
    <property type="component" value="Unassembled WGS sequence"/>
</dbReference>
<dbReference type="GO" id="GO:0017017">
    <property type="term" value="F:MAP kinase tyrosine/serine/threonine phosphatase activity"/>
    <property type="evidence" value="ECO:0007669"/>
    <property type="project" value="InterPro"/>
</dbReference>
<dbReference type="InterPro" id="IPR029021">
    <property type="entry name" value="Prot-tyrosine_phosphatase-like"/>
</dbReference>
<dbReference type="PROSITE" id="PS50206">
    <property type="entry name" value="RHODANESE_3"/>
    <property type="match status" value="1"/>
</dbReference>
<sequence length="390" mass="44194">MPESGEVEVLTPTSINHHALPNRRRIGLKLDISAFSQSVGQHSEDPHRPKKCKFEMSTLNAAIRPNLNGTSNSRTILPDELASKLTKSKPLLVIDCRSTLVFDAKHIQGAVNVSIAGFCRKRLQQGQKSLIDLVSTREGRDMYKKKNNKDIVIYDDHTSDLRETTKDSPINIVINTLLREGKDPHILKGGLKEFCSRHSELCYSTKNHEFSRPLVSPTMTIVEPAIETAIASEVLPFVYLGNERDAANLERLQSNNIKYVLNVTSHVPLYFENQGIKYRRIPASDSCQQNLKQYFEEAIEFIDDARQNNRRVLIHCQAGVSRSATLTIAYILKHTKMTMTDAYKYVKGKRPIISPNFNFMGQLMEFERDLNQGDSLRILQPRLQGIESSV</sequence>
<dbReference type="PROSITE" id="PS00383">
    <property type="entry name" value="TYR_PHOSPHATASE_1"/>
    <property type="match status" value="1"/>
</dbReference>
<comment type="caution">
    <text evidence="8">The sequence shown here is derived from an EMBL/GenBank/DDBJ whole genome shotgun (WGS) entry which is preliminary data.</text>
</comment>
<dbReference type="GO" id="GO:0008330">
    <property type="term" value="F:protein tyrosine/threonine phosphatase activity"/>
    <property type="evidence" value="ECO:0007669"/>
    <property type="project" value="TreeGrafter"/>
</dbReference>
<evidence type="ECO:0000256" key="1">
    <source>
        <dbReference type="ARBA" id="ARBA00008601"/>
    </source>
</evidence>
<dbReference type="EC" id="3.1.3.48" evidence="2"/>
<dbReference type="Gene3D" id="3.40.250.10">
    <property type="entry name" value="Rhodanese-like domain"/>
    <property type="match status" value="1"/>
</dbReference>
<proteinExistence type="inferred from homology"/>
<feature type="domain" description="Tyrosine-protein phosphatase" evidence="5">
    <location>
        <begin position="230"/>
        <end position="372"/>
    </location>
</feature>
<keyword evidence="4" id="KW-0904">Protein phosphatase</keyword>
<feature type="domain" description="Rhodanese" evidence="7">
    <location>
        <begin position="87"/>
        <end position="203"/>
    </location>
</feature>
<dbReference type="GO" id="GO:0043409">
    <property type="term" value="P:negative regulation of MAPK cascade"/>
    <property type="evidence" value="ECO:0007669"/>
    <property type="project" value="TreeGrafter"/>
</dbReference>
<evidence type="ECO:0000313" key="9">
    <source>
        <dbReference type="Proteomes" id="UP001347796"/>
    </source>
</evidence>
<dbReference type="GO" id="GO:0005829">
    <property type="term" value="C:cytosol"/>
    <property type="evidence" value="ECO:0007669"/>
    <property type="project" value="TreeGrafter"/>
</dbReference>
<dbReference type="InterPro" id="IPR008343">
    <property type="entry name" value="MKP"/>
</dbReference>
<dbReference type="GO" id="GO:0033550">
    <property type="term" value="F:MAP kinase tyrosine phosphatase activity"/>
    <property type="evidence" value="ECO:0007669"/>
    <property type="project" value="TreeGrafter"/>
</dbReference>
<dbReference type="SUPFAM" id="SSF52821">
    <property type="entry name" value="Rhodanese/Cell cycle control phosphatase"/>
    <property type="match status" value="1"/>
</dbReference>
<feature type="domain" description="Tyrosine specific protein phosphatases" evidence="6">
    <location>
        <begin position="293"/>
        <end position="351"/>
    </location>
</feature>
<dbReference type="InterPro" id="IPR020422">
    <property type="entry name" value="TYR_PHOSPHATASE_DUAL_dom"/>
</dbReference>
<evidence type="ECO:0000256" key="4">
    <source>
        <dbReference type="ARBA" id="ARBA00022912"/>
    </source>
</evidence>
<dbReference type="InterPro" id="IPR016130">
    <property type="entry name" value="Tyr_Pase_AS"/>
</dbReference>
<gene>
    <name evidence="8" type="ORF">SNE40_008895</name>
</gene>
<dbReference type="SMART" id="SM00450">
    <property type="entry name" value="RHOD"/>
    <property type="match status" value="1"/>
</dbReference>
<dbReference type="PROSITE" id="PS50056">
    <property type="entry name" value="TYR_PHOSPHATASE_2"/>
    <property type="match status" value="1"/>
</dbReference>
<dbReference type="SMART" id="SM00195">
    <property type="entry name" value="DSPc"/>
    <property type="match status" value="1"/>
</dbReference>
<evidence type="ECO:0000259" key="5">
    <source>
        <dbReference type="PROSITE" id="PS50054"/>
    </source>
</evidence>
<evidence type="ECO:0000256" key="3">
    <source>
        <dbReference type="ARBA" id="ARBA00022801"/>
    </source>
</evidence>
<dbReference type="SUPFAM" id="SSF52799">
    <property type="entry name" value="(Phosphotyrosine protein) phosphatases II"/>
    <property type="match status" value="1"/>
</dbReference>
<dbReference type="InterPro" id="IPR036873">
    <property type="entry name" value="Rhodanese-like_dom_sf"/>
</dbReference>
<name>A0AAN8JN24_PATCE</name>
<dbReference type="Pfam" id="PF00581">
    <property type="entry name" value="Rhodanese"/>
    <property type="match status" value="1"/>
</dbReference>
<reference evidence="8 9" key="1">
    <citation type="submission" date="2024-01" db="EMBL/GenBank/DDBJ databases">
        <title>The genome of the rayed Mediterranean limpet Patella caerulea (Linnaeus, 1758).</title>
        <authorList>
            <person name="Anh-Thu Weber A."/>
            <person name="Halstead-Nussloch G."/>
        </authorList>
    </citation>
    <scope>NUCLEOTIDE SEQUENCE [LARGE SCALE GENOMIC DNA]</scope>
    <source>
        <strain evidence="8">AATW-2023a</strain>
        <tissue evidence="8">Whole specimen</tissue>
    </source>
</reference>
<dbReference type="PROSITE" id="PS50054">
    <property type="entry name" value="TYR_PHOSPHATASE_DUAL"/>
    <property type="match status" value="1"/>
</dbReference>
<dbReference type="CDD" id="cd01446">
    <property type="entry name" value="DSP_MapKP"/>
    <property type="match status" value="1"/>
</dbReference>
<dbReference type="PRINTS" id="PR01764">
    <property type="entry name" value="MAPKPHPHTASE"/>
</dbReference>
<comment type="similarity">
    <text evidence="1">Belongs to the protein-tyrosine phosphatase family. Non-receptor class dual specificity subfamily.</text>
</comment>
<dbReference type="Gene3D" id="3.90.190.10">
    <property type="entry name" value="Protein tyrosine phosphatase superfamily"/>
    <property type="match status" value="1"/>
</dbReference>
<evidence type="ECO:0000256" key="2">
    <source>
        <dbReference type="ARBA" id="ARBA00013064"/>
    </source>
</evidence>
<evidence type="ECO:0000259" key="6">
    <source>
        <dbReference type="PROSITE" id="PS50056"/>
    </source>
</evidence>
<dbReference type="InterPro" id="IPR000387">
    <property type="entry name" value="Tyr_Pase_dom"/>
</dbReference>
<dbReference type="PANTHER" id="PTHR10159">
    <property type="entry name" value="DUAL SPECIFICITY PROTEIN PHOSPHATASE"/>
    <property type="match status" value="1"/>
</dbReference>
<accession>A0AAN8JN24</accession>
<dbReference type="AlphaFoldDB" id="A0AAN8JN24"/>
<organism evidence="8 9">
    <name type="scientific">Patella caerulea</name>
    <name type="common">Rayed Mediterranean limpet</name>
    <dbReference type="NCBI Taxonomy" id="87958"/>
    <lineage>
        <taxon>Eukaryota</taxon>
        <taxon>Metazoa</taxon>
        <taxon>Spiralia</taxon>
        <taxon>Lophotrochozoa</taxon>
        <taxon>Mollusca</taxon>
        <taxon>Gastropoda</taxon>
        <taxon>Patellogastropoda</taxon>
        <taxon>Patelloidea</taxon>
        <taxon>Patellidae</taxon>
        <taxon>Patella</taxon>
    </lineage>
</organism>
<dbReference type="PANTHER" id="PTHR10159:SF528">
    <property type="entry name" value="PUCKERED, ISOFORM A"/>
    <property type="match status" value="1"/>
</dbReference>
<dbReference type="Pfam" id="PF00782">
    <property type="entry name" value="DSPc"/>
    <property type="match status" value="1"/>
</dbReference>
<dbReference type="EMBL" id="JAZGQO010000007">
    <property type="protein sequence ID" value="KAK6180931.1"/>
    <property type="molecule type" value="Genomic_DNA"/>
</dbReference>
<keyword evidence="3" id="KW-0378">Hydrolase</keyword>
<dbReference type="InterPro" id="IPR001763">
    <property type="entry name" value="Rhodanese-like_dom"/>
</dbReference>
<protein>
    <recommendedName>
        <fullName evidence="2">protein-tyrosine-phosphatase</fullName>
        <ecNumber evidence="2">3.1.3.48</ecNumber>
    </recommendedName>
</protein>
<dbReference type="FunFam" id="3.90.190.10:FF:000028">
    <property type="entry name" value="Dual specificity phosphatase 10"/>
    <property type="match status" value="1"/>
</dbReference>